<evidence type="ECO:0000313" key="1">
    <source>
        <dbReference type="EMBL" id="GAS86944.1"/>
    </source>
</evidence>
<dbReference type="AlphaFoldDB" id="A0A117I4I8"/>
<reference evidence="2" key="1">
    <citation type="journal article" date="2016" name="Genome Announc.">
        <title>Draft Genome Sequences of Five Rapidly Growing Mycobacterium Species, M. thermoresistibile, M. fortuitum subsp. acetamidolyticum, M. canariasense, M. brisbanense, and M. novocastrense.</title>
        <authorList>
            <person name="Katahira K."/>
            <person name="Ogura Y."/>
            <person name="Gotoh Y."/>
            <person name="Hayashi T."/>
        </authorList>
    </citation>
    <scope>NUCLEOTIDE SEQUENCE [LARGE SCALE GENOMIC DNA]</scope>
    <source>
        <strain evidence="2">JCM15654</strain>
    </source>
</reference>
<dbReference type="Proteomes" id="UP000069620">
    <property type="component" value="Unassembled WGS sequence"/>
</dbReference>
<evidence type="ECO:0000313" key="2">
    <source>
        <dbReference type="Proteomes" id="UP000069620"/>
    </source>
</evidence>
<organism evidence="1 2">
    <name type="scientific">Mycolicibacterium brisbanense</name>
    <dbReference type="NCBI Taxonomy" id="146020"/>
    <lineage>
        <taxon>Bacteria</taxon>
        <taxon>Bacillati</taxon>
        <taxon>Actinomycetota</taxon>
        <taxon>Actinomycetes</taxon>
        <taxon>Mycobacteriales</taxon>
        <taxon>Mycobacteriaceae</taxon>
        <taxon>Mycolicibacterium</taxon>
    </lineage>
</organism>
<accession>A0A117I4I8</accession>
<comment type="caution">
    <text evidence="1">The sequence shown here is derived from an EMBL/GenBank/DDBJ whole genome shotgun (WGS) entry which is preliminary data.</text>
</comment>
<name>A0A117I4I8_9MYCO</name>
<keyword evidence="2" id="KW-1185">Reference proteome</keyword>
<gene>
    <name evidence="1" type="ORF">RMCB_1040</name>
</gene>
<dbReference type="STRING" id="146020.RMCB_1040"/>
<proteinExistence type="predicted"/>
<reference evidence="2" key="2">
    <citation type="submission" date="2016-02" db="EMBL/GenBank/DDBJ databases">
        <title>Draft genome sequence of five rapidly growing Mycobacterium species.</title>
        <authorList>
            <person name="Katahira K."/>
            <person name="Gotou Y."/>
            <person name="Iida K."/>
            <person name="Ogura Y."/>
            <person name="Hayashi T."/>
        </authorList>
    </citation>
    <scope>NUCLEOTIDE SEQUENCE [LARGE SCALE GENOMIC DNA]</scope>
    <source>
        <strain evidence="2">JCM15654</strain>
    </source>
</reference>
<protein>
    <submittedName>
        <fullName evidence="1">Protein translocase subunit SecA</fullName>
    </submittedName>
</protein>
<sequence length="60" mass="6454">MFSVPPPAQAAHTTCQDAPPARLITRVAAELAAPVPMAARDPQDVTPPALYQYQLFLQPL</sequence>
<dbReference type="EMBL" id="BCSX01000012">
    <property type="protein sequence ID" value="GAS86944.1"/>
    <property type="molecule type" value="Genomic_DNA"/>
</dbReference>